<dbReference type="RefSeq" id="WP_166291037.1">
    <property type="nucleotide sequence ID" value="NZ_CP049863.1"/>
</dbReference>
<organism evidence="1 2">
    <name type="scientific">Leucobacter viscericola</name>
    <dbReference type="NCBI Taxonomy" id="2714935"/>
    <lineage>
        <taxon>Bacteria</taxon>
        <taxon>Bacillati</taxon>
        <taxon>Actinomycetota</taxon>
        <taxon>Actinomycetes</taxon>
        <taxon>Micrococcales</taxon>
        <taxon>Microbacteriaceae</taxon>
        <taxon>Leucobacter</taxon>
    </lineage>
</organism>
<name>A0A6G7XFH9_9MICO</name>
<accession>A0A6G7XFH9</accession>
<dbReference type="InterPro" id="IPR058154">
    <property type="entry name" value="Bxb1_TTP-like"/>
</dbReference>
<dbReference type="AlphaFoldDB" id="A0A6G7XFH9"/>
<reference evidence="1 2" key="1">
    <citation type="submission" date="2020-03" db="EMBL/GenBank/DDBJ databases">
        <title>Leucobacter sp. nov., isolated from beetles.</title>
        <authorList>
            <person name="Hyun D.-W."/>
            <person name="Bae J.-W."/>
        </authorList>
    </citation>
    <scope>NUCLEOTIDE SEQUENCE [LARGE SCALE GENOMIC DNA]</scope>
    <source>
        <strain evidence="1 2">HDW9C</strain>
    </source>
</reference>
<gene>
    <name evidence="1" type="ORF">G7068_08315</name>
</gene>
<evidence type="ECO:0000313" key="2">
    <source>
        <dbReference type="Proteomes" id="UP000502677"/>
    </source>
</evidence>
<sequence>MAKNQDNMREWNAEESGVWIAPKGSTLPTTDLTIPTEFIEVGWISEGGIEESVEVEAKETKAWQGGAIVKLRNTSTKKSHKFAALEDDPEVTGLYYGHGKPSLVGTGENKIARVDMPKSIPTIEKTVIVKFVDNAGYTRLKCIELAAVSERGAYVTNVEDDSVYEFTMTETSGSYWLSDEPAFLEAAA</sequence>
<evidence type="ECO:0000313" key="1">
    <source>
        <dbReference type="EMBL" id="QIK63199.1"/>
    </source>
</evidence>
<keyword evidence="2" id="KW-1185">Reference proteome</keyword>
<dbReference type="Proteomes" id="UP000502677">
    <property type="component" value="Chromosome"/>
</dbReference>
<dbReference type="Pfam" id="PF25681">
    <property type="entry name" value="Phage_TTP_17"/>
    <property type="match status" value="1"/>
</dbReference>
<dbReference type="EMBL" id="CP049863">
    <property type="protein sequence ID" value="QIK63199.1"/>
    <property type="molecule type" value="Genomic_DNA"/>
</dbReference>
<dbReference type="KEGG" id="lvi:G7068_08315"/>
<proteinExistence type="predicted"/>
<evidence type="ECO:0008006" key="3">
    <source>
        <dbReference type="Google" id="ProtNLM"/>
    </source>
</evidence>
<protein>
    <recommendedName>
        <fullName evidence="3">Major tail protein</fullName>
    </recommendedName>
</protein>